<dbReference type="PANTHER" id="PTHR11820:SF112">
    <property type="entry name" value="FUMARYLACETOACETATE HYDROLASE FAMILY PROTEIN (AFU_ORTHOLOGUE AFUA_1G02370)-RELATED"/>
    <property type="match status" value="1"/>
</dbReference>
<dbReference type="RefSeq" id="WP_128955136.1">
    <property type="nucleotide sequence ID" value="NZ_BMHC01000007.1"/>
</dbReference>
<accession>A0A410VI95</accession>
<reference evidence="4" key="1">
    <citation type="journal article" date="2014" name="Int. J. Syst. Evol. Microbiol.">
        <title>Complete genome sequence of Corynebacterium casei LMG S-19264T (=DSM 44701T), isolated from a smear-ripened cheese.</title>
        <authorList>
            <consortium name="US DOE Joint Genome Institute (JGI-PGF)"/>
            <person name="Walter F."/>
            <person name="Albersmeier A."/>
            <person name="Kalinowski J."/>
            <person name="Ruckert C."/>
        </authorList>
    </citation>
    <scope>NUCLEOTIDE SEQUENCE</scope>
    <source>
        <strain evidence="4">CGMCC 1.15034</strain>
    </source>
</reference>
<protein>
    <submittedName>
        <fullName evidence="4">5-carboxymethyl-2-hydroxymuconate isomerase</fullName>
    </submittedName>
</protein>
<evidence type="ECO:0000256" key="2">
    <source>
        <dbReference type="ARBA" id="ARBA00022723"/>
    </source>
</evidence>
<keyword evidence="6" id="KW-1185">Reference proteome</keyword>
<dbReference type="InterPro" id="IPR011234">
    <property type="entry name" value="Fumarylacetoacetase-like_C"/>
</dbReference>
<dbReference type="FunFam" id="3.90.850.10:FF:000002">
    <property type="entry name" value="2-hydroxyhepta-2,4-diene-1,7-dioate isomerase"/>
    <property type="match status" value="1"/>
</dbReference>
<evidence type="ECO:0000256" key="1">
    <source>
        <dbReference type="ARBA" id="ARBA00010211"/>
    </source>
</evidence>
<organism evidence="4 7">
    <name type="scientific">Bradyrhizobium guangdongense</name>
    <dbReference type="NCBI Taxonomy" id="1325090"/>
    <lineage>
        <taxon>Bacteria</taxon>
        <taxon>Pseudomonadati</taxon>
        <taxon>Pseudomonadota</taxon>
        <taxon>Alphaproteobacteria</taxon>
        <taxon>Hyphomicrobiales</taxon>
        <taxon>Nitrobacteraceae</taxon>
        <taxon>Bradyrhizobium</taxon>
    </lineage>
</organism>
<comment type="similarity">
    <text evidence="1">Belongs to the FAH family.</text>
</comment>
<reference evidence="4" key="3">
    <citation type="submission" date="2022-12" db="EMBL/GenBank/DDBJ databases">
        <authorList>
            <person name="Sun Q."/>
            <person name="Zhou Y."/>
        </authorList>
    </citation>
    <scope>NUCLEOTIDE SEQUENCE</scope>
    <source>
        <strain evidence="4">CGMCC 1.15034</strain>
    </source>
</reference>
<dbReference type="Proteomes" id="UP000625079">
    <property type="component" value="Unassembled WGS sequence"/>
</dbReference>
<dbReference type="GO" id="GO:0046872">
    <property type="term" value="F:metal ion binding"/>
    <property type="evidence" value="ECO:0007669"/>
    <property type="project" value="UniProtKB-KW"/>
</dbReference>
<name>A0A410VI95_9BRAD</name>
<dbReference type="Pfam" id="PF01557">
    <property type="entry name" value="FAA_hydrolase"/>
    <property type="match status" value="1"/>
</dbReference>
<dbReference type="PANTHER" id="PTHR11820">
    <property type="entry name" value="ACYLPYRUVASE"/>
    <property type="match status" value="1"/>
</dbReference>
<evidence type="ECO:0000313" key="5">
    <source>
        <dbReference type="EMBL" id="QOZ64614.1"/>
    </source>
</evidence>
<reference evidence="5 6" key="2">
    <citation type="submission" date="2018-06" db="EMBL/GenBank/DDBJ databases">
        <title>Comparative genomics of rhizobia nodulating Arachis hypogaea in China.</title>
        <authorList>
            <person name="Li Y."/>
        </authorList>
    </citation>
    <scope>NUCLEOTIDE SEQUENCE [LARGE SCALE GENOMIC DNA]</scope>
    <source>
        <strain evidence="5 6">CCBAU 51658</strain>
        <plasmid evidence="5 6">unnamed</plasmid>
    </source>
</reference>
<evidence type="ECO:0000313" key="7">
    <source>
        <dbReference type="Proteomes" id="UP000625079"/>
    </source>
</evidence>
<dbReference type="EMBL" id="BMHC01000007">
    <property type="protein sequence ID" value="GGI25741.1"/>
    <property type="molecule type" value="Genomic_DNA"/>
</dbReference>
<sequence length="282" mass="30678">MKVARFARNGSVSIGLVKGDGIISLSPFDKGLSDIDEVVAAEGWARAEKLMTREPDLKIGDVEFLPPLSARARVFCVGFNYKAHVDETGNEAPAYPTFFQRTHESFVGNRQLLLRPKVSERLDYEGELALIIGRTCHRVEEGRALDYVGGYTCLNEGSVRDYQKHSATGMTGKNFDSSGSIGPWIVAATDVPHPDRLALSTRLNGEVVQQASTSQLIYGLPRLISYLSSVLRLLPGDIIATGTPAGVGSRRVPPRWLRAGDRVEVEISGVGILENAVIDEPT</sequence>
<dbReference type="Proteomes" id="UP000593880">
    <property type="component" value="Plasmid unnamed"/>
</dbReference>
<evidence type="ECO:0000313" key="6">
    <source>
        <dbReference type="Proteomes" id="UP000593880"/>
    </source>
</evidence>
<dbReference type="AlphaFoldDB" id="A0A410VI95"/>
<dbReference type="InterPro" id="IPR036663">
    <property type="entry name" value="Fumarylacetoacetase_C_sf"/>
</dbReference>
<dbReference type="Gene3D" id="3.90.850.10">
    <property type="entry name" value="Fumarylacetoacetase-like, C-terminal domain"/>
    <property type="match status" value="1"/>
</dbReference>
<dbReference type="OrthoDB" id="5197601at2"/>
<dbReference type="GO" id="GO:0016853">
    <property type="term" value="F:isomerase activity"/>
    <property type="evidence" value="ECO:0007669"/>
    <property type="project" value="UniProtKB-KW"/>
</dbReference>
<proteinExistence type="inferred from homology"/>
<keyword evidence="4" id="KW-0413">Isomerase</keyword>
<dbReference type="SUPFAM" id="SSF56529">
    <property type="entry name" value="FAH"/>
    <property type="match status" value="1"/>
</dbReference>
<feature type="domain" description="Fumarylacetoacetase-like C-terminal" evidence="3">
    <location>
        <begin position="74"/>
        <end position="277"/>
    </location>
</feature>
<gene>
    <name evidence="4" type="ORF">GCM10010987_35890</name>
    <name evidence="5" type="ORF">XH86_38895</name>
</gene>
<dbReference type="EMBL" id="CP030058">
    <property type="protein sequence ID" value="QOZ64614.1"/>
    <property type="molecule type" value="Genomic_DNA"/>
</dbReference>
<keyword evidence="5" id="KW-0614">Plasmid</keyword>
<dbReference type="GO" id="GO:0019752">
    <property type="term" value="P:carboxylic acid metabolic process"/>
    <property type="evidence" value="ECO:0007669"/>
    <property type="project" value="UniProtKB-ARBA"/>
</dbReference>
<evidence type="ECO:0000259" key="3">
    <source>
        <dbReference type="Pfam" id="PF01557"/>
    </source>
</evidence>
<keyword evidence="2" id="KW-0479">Metal-binding</keyword>
<geneLocation type="plasmid" evidence="5 6">
    <name>unnamed</name>
</geneLocation>
<evidence type="ECO:0000313" key="4">
    <source>
        <dbReference type="EMBL" id="GGI25741.1"/>
    </source>
</evidence>